<proteinExistence type="predicted"/>
<dbReference type="OrthoDB" id="7210484at2"/>
<protein>
    <submittedName>
        <fullName evidence="1">Uncharacterized protein</fullName>
    </submittedName>
</protein>
<organism evidence="1 2">
    <name type="scientific">Alysiella crassa</name>
    <dbReference type="NCBI Taxonomy" id="153491"/>
    <lineage>
        <taxon>Bacteria</taxon>
        <taxon>Pseudomonadati</taxon>
        <taxon>Pseudomonadota</taxon>
        <taxon>Betaproteobacteria</taxon>
        <taxon>Neisseriales</taxon>
        <taxon>Neisseriaceae</taxon>
        <taxon>Alysiella</taxon>
    </lineage>
</organism>
<dbReference type="AlphaFoldDB" id="A0A376BU31"/>
<evidence type="ECO:0000313" key="2">
    <source>
        <dbReference type="Proteomes" id="UP000254209"/>
    </source>
</evidence>
<dbReference type="STRING" id="1120980.GCA_000745955_00636"/>
<evidence type="ECO:0000313" key="1">
    <source>
        <dbReference type="EMBL" id="SSY80502.1"/>
    </source>
</evidence>
<gene>
    <name evidence="1" type="ORF">NCTC10283_02061</name>
</gene>
<keyword evidence="2" id="KW-1185">Reference proteome</keyword>
<dbReference type="SUPFAM" id="SSF52788">
    <property type="entry name" value="Phosphotyrosine protein phosphatases I"/>
    <property type="match status" value="1"/>
</dbReference>
<name>A0A376BU31_9NEIS</name>
<sequence>MNLLFICSRNQWRSPTAEQLFYRHPTHQARSAGTSRNARHTVSAADIAWADHIFVMEEKHQARLKAEFTRALQYKPLTVLDIPDDYRYMDAELIELLQTSLQDYL</sequence>
<reference evidence="1 2" key="1">
    <citation type="submission" date="2018-06" db="EMBL/GenBank/DDBJ databases">
        <authorList>
            <consortium name="Pathogen Informatics"/>
            <person name="Doyle S."/>
        </authorList>
    </citation>
    <scope>NUCLEOTIDE SEQUENCE [LARGE SCALE GENOMIC DNA]</scope>
    <source>
        <strain evidence="1 2">NCTC10283</strain>
    </source>
</reference>
<dbReference type="InterPro" id="IPR036196">
    <property type="entry name" value="Ptyr_pPase_sf"/>
</dbReference>
<dbReference type="EMBL" id="UFSO01000003">
    <property type="protein sequence ID" value="SSY80502.1"/>
    <property type="molecule type" value="Genomic_DNA"/>
</dbReference>
<dbReference type="PIRSF" id="PIRSF029416">
    <property type="entry name" value="UCP029416_PTP"/>
    <property type="match status" value="1"/>
</dbReference>
<dbReference type="Gene3D" id="3.40.50.2300">
    <property type="match status" value="2"/>
</dbReference>
<dbReference type="InterPro" id="IPR016919">
    <property type="entry name" value="UCP029416_PTP"/>
</dbReference>
<dbReference type="Proteomes" id="UP000254209">
    <property type="component" value="Unassembled WGS sequence"/>
</dbReference>
<accession>A0A376BU31</accession>
<dbReference type="RefSeq" id="WP_034291598.1">
    <property type="nucleotide sequence ID" value="NZ_CP091519.2"/>
</dbReference>